<protein>
    <submittedName>
        <fullName evidence="6">Uncharacterized protein</fullName>
    </submittedName>
</protein>
<keyword evidence="1 5" id="KW-0812">Transmembrane</keyword>
<keyword evidence="3 5" id="KW-0472">Membrane</keyword>
<dbReference type="SUPFAM" id="SSF103473">
    <property type="entry name" value="MFS general substrate transporter"/>
    <property type="match status" value="1"/>
</dbReference>
<feature type="transmembrane region" description="Helical" evidence="5">
    <location>
        <begin position="228"/>
        <end position="250"/>
    </location>
</feature>
<evidence type="ECO:0000256" key="1">
    <source>
        <dbReference type="ARBA" id="ARBA00022692"/>
    </source>
</evidence>
<evidence type="ECO:0000256" key="5">
    <source>
        <dbReference type="SAM" id="Phobius"/>
    </source>
</evidence>
<dbReference type="PANTHER" id="PTHR23121:SF9">
    <property type="entry name" value="SODIUM-DEPENDENT GLUCOSE TRANSPORTER 1"/>
    <property type="match status" value="1"/>
</dbReference>
<dbReference type="InterPro" id="IPR036259">
    <property type="entry name" value="MFS_trans_sf"/>
</dbReference>
<feature type="transmembrane region" description="Helical" evidence="5">
    <location>
        <begin position="139"/>
        <end position="159"/>
    </location>
</feature>
<keyword evidence="2 5" id="KW-1133">Transmembrane helix</keyword>
<feature type="region of interest" description="Disordered" evidence="4">
    <location>
        <begin position="1"/>
        <end position="39"/>
    </location>
</feature>
<name>A0A7I8WBG5_9ANNE</name>
<dbReference type="AlphaFoldDB" id="A0A7I8WBG5"/>
<feature type="transmembrane region" description="Helical" evidence="5">
    <location>
        <begin position="100"/>
        <end position="119"/>
    </location>
</feature>
<feature type="compositionally biased region" description="Basic and acidic residues" evidence="4">
    <location>
        <begin position="1"/>
        <end position="23"/>
    </location>
</feature>
<proteinExistence type="predicted"/>
<dbReference type="EMBL" id="CAJFCJ010000027">
    <property type="protein sequence ID" value="CAD5125477.1"/>
    <property type="molecule type" value="Genomic_DNA"/>
</dbReference>
<organism evidence="6 7">
    <name type="scientific">Dimorphilus gyrociliatus</name>
    <dbReference type="NCBI Taxonomy" id="2664684"/>
    <lineage>
        <taxon>Eukaryota</taxon>
        <taxon>Metazoa</taxon>
        <taxon>Spiralia</taxon>
        <taxon>Lophotrochozoa</taxon>
        <taxon>Annelida</taxon>
        <taxon>Polychaeta</taxon>
        <taxon>Polychaeta incertae sedis</taxon>
        <taxon>Dinophilidae</taxon>
        <taxon>Dimorphilus</taxon>
    </lineage>
</organism>
<comment type="caution">
    <text evidence="6">The sequence shown here is derived from an EMBL/GenBank/DDBJ whole genome shotgun (WGS) entry which is preliminary data.</text>
</comment>
<evidence type="ECO:0000313" key="6">
    <source>
        <dbReference type="EMBL" id="CAD5125477.1"/>
    </source>
</evidence>
<feature type="transmembrane region" description="Helical" evidence="5">
    <location>
        <begin position="193"/>
        <end position="216"/>
    </location>
</feature>
<evidence type="ECO:0000256" key="4">
    <source>
        <dbReference type="SAM" id="MobiDB-lite"/>
    </source>
</evidence>
<feature type="transmembrane region" description="Helical" evidence="5">
    <location>
        <begin position="166"/>
        <end position="187"/>
    </location>
</feature>
<dbReference type="PANTHER" id="PTHR23121">
    <property type="entry name" value="SODIUM-DEPENDENT GLUCOSE TRANSPORTER 1"/>
    <property type="match status" value="1"/>
</dbReference>
<evidence type="ECO:0000313" key="7">
    <source>
        <dbReference type="Proteomes" id="UP000549394"/>
    </source>
</evidence>
<dbReference type="Proteomes" id="UP000549394">
    <property type="component" value="Unassembled WGS sequence"/>
</dbReference>
<evidence type="ECO:0000256" key="2">
    <source>
        <dbReference type="ARBA" id="ARBA00022989"/>
    </source>
</evidence>
<gene>
    <name evidence="6" type="ORF">DGYR_LOCUS12849</name>
</gene>
<dbReference type="Gene3D" id="1.20.1250.20">
    <property type="entry name" value="MFS general substrate transporter like domains"/>
    <property type="match status" value="1"/>
</dbReference>
<accession>A0A7I8WBG5</accession>
<reference evidence="6 7" key="1">
    <citation type="submission" date="2020-08" db="EMBL/GenBank/DDBJ databases">
        <authorList>
            <person name="Hejnol A."/>
        </authorList>
    </citation>
    <scope>NUCLEOTIDE SEQUENCE [LARGE SCALE GENOMIC DNA]</scope>
</reference>
<feature type="transmembrane region" description="Helical" evidence="5">
    <location>
        <begin position="256"/>
        <end position="279"/>
    </location>
</feature>
<keyword evidence="7" id="KW-1185">Reference proteome</keyword>
<sequence length="289" mass="33054">MDVKSKVETDRPLSEENSNKNDTENGENVGLDQIASSKEKEAVEIHRQNIERESVDAELDKDELKVLKEEETGEKARDTDRELGKELTNKKFKLVNNLKVICKVLFCLMAFVQAGREYVLNSLILSYCVKCLNWEKSEGADVSMVVYLTYTILRLLNIFILKKIRVIWLIIGNILLALICAVFFISINHSNKVLMWVGILVNALSVGTTFTVSLIWSRSFLRITPKFVSSFFLCFYIGTSILPVLAAYLFTEVHCFWYPTINLILSFAWMLITGILLFIKITKKAYIVV</sequence>
<evidence type="ECO:0000256" key="3">
    <source>
        <dbReference type="ARBA" id="ARBA00023136"/>
    </source>
</evidence>